<comment type="caution">
    <text evidence="1">The sequence shown here is derived from an EMBL/GenBank/DDBJ whole genome shotgun (WGS) entry which is preliminary data.</text>
</comment>
<dbReference type="Pfam" id="PF07366">
    <property type="entry name" value="SnoaL"/>
    <property type="match status" value="1"/>
</dbReference>
<evidence type="ECO:0000313" key="2">
    <source>
        <dbReference type="Proteomes" id="UP000298111"/>
    </source>
</evidence>
<name>A0A8H1QN27_9ACTN</name>
<dbReference type="Proteomes" id="UP000298111">
    <property type="component" value="Unassembled WGS sequence"/>
</dbReference>
<gene>
    <name evidence="1" type="ORF">D8771_23485</name>
</gene>
<dbReference type="EMBL" id="RCIY01000076">
    <property type="protein sequence ID" value="TGG79699.1"/>
    <property type="molecule type" value="Genomic_DNA"/>
</dbReference>
<evidence type="ECO:0008006" key="3">
    <source>
        <dbReference type="Google" id="ProtNLM"/>
    </source>
</evidence>
<dbReference type="GeneID" id="75185826"/>
<dbReference type="PANTHER" id="PTHR38436">
    <property type="entry name" value="POLYKETIDE CYCLASE SNOAL-LIKE DOMAIN"/>
    <property type="match status" value="1"/>
</dbReference>
<dbReference type="InterPro" id="IPR032710">
    <property type="entry name" value="NTF2-like_dom_sf"/>
</dbReference>
<proteinExistence type="predicted"/>
<organism evidence="1 2">
    <name type="scientific">Streptomyces albus</name>
    <dbReference type="NCBI Taxonomy" id="1888"/>
    <lineage>
        <taxon>Bacteria</taxon>
        <taxon>Bacillati</taxon>
        <taxon>Actinomycetota</taxon>
        <taxon>Actinomycetes</taxon>
        <taxon>Kitasatosporales</taxon>
        <taxon>Streptomycetaceae</taxon>
        <taxon>Streptomyces</taxon>
    </lineage>
</organism>
<evidence type="ECO:0000313" key="1">
    <source>
        <dbReference type="EMBL" id="TGG79699.1"/>
    </source>
</evidence>
<dbReference type="InterPro" id="IPR009959">
    <property type="entry name" value="Cyclase_SnoaL-like"/>
</dbReference>
<reference evidence="1 2" key="1">
    <citation type="submission" date="2018-10" db="EMBL/GenBank/DDBJ databases">
        <title>Isolation of pseudouridimycin from Streptomyces albus DSM 40763.</title>
        <authorList>
            <person name="Rosenqvist P."/>
            <person name="Metsae-Ketelae M."/>
            <person name="Virta P."/>
        </authorList>
    </citation>
    <scope>NUCLEOTIDE SEQUENCE [LARGE SCALE GENOMIC DNA]</scope>
    <source>
        <strain evidence="1 2">DSM 40763</strain>
    </source>
</reference>
<dbReference type="GO" id="GO:0030638">
    <property type="term" value="P:polyketide metabolic process"/>
    <property type="evidence" value="ECO:0007669"/>
    <property type="project" value="InterPro"/>
</dbReference>
<protein>
    <recommendedName>
        <fullName evidence="3">Ester cyclase</fullName>
    </recommendedName>
</protein>
<sequence length="144" mass="16214">MALDQLAEHKEAVRRFLEEERDADRVTEYPELCTADYAEHDPAMPQETVDLEGAREVYGGVATAFALRHTVESMVAEDDLVAARFTVRGRHIGEYQGIAPSGRTFEAAGEATFRFRDGKIAESWFNWDFQGMQEQLRPDSATPS</sequence>
<accession>A0A8H1QN27</accession>
<dbReference type="RefSeq" id="WP_135567382.1">
    <property type="nucleotide sequence ID" value="NZ_CP103060.1"/>
</dbReference>
<dbReference type="PANTHER" id="PTHR38436:SF1">
    <property type="entry name" value="ESTER CYCLASE"/>
    <property type="match status" value="1"/>
</dbReference>
<dbReference type="Gene3D" id="3.10.450.50">
    <property type="match status" value="1"/>
</dbReference>
<dbReference type="SUPFAM" id="SSF54427">
    <property type="entry name" value="NTF2-like"/>
    <property type="match status" value="1"/>
</dbReference>
<dbReference type="AlphaFoldDB" id="A0A8H1QN27"/>